<dbReference type="AlphaFoldDB" id="A0A7Y9Z902"/>
<evidence type="ECO:0000259" key="7">
    <source>
        <dbReference type="Pfam" id="PF04234"/>
    </source>
</evidence>
<dbReference type="OrthoDB" id="5242236at2"/>
<dbReference type="PANTHER" id="PTHR34820">
    <property type="entry name" value="INNER MEMBRANE PROTEIN YEBZ"/>
    <property type="match status" value="1"/>
</dbReference>
<evidence type="ECO:0000256" key="4">
    <source>
        <dbReference type="ARBA" id="ARBA00023008"/>
    </source>
</evidence>
<proteinExistence type="predicted"/>
<organism evidence="8 9">
    <name type="scientific">Demequina lutea</name>
    <dbReference type="NCBI Taxonomy" id="431489"/>
    <lineage>
        <taxon>Bacteria</taxon>
        <taxon>Bacillati</taxon>
        <taxon>Actinomycetota</taxon>
        <taxon>Actinomycetes</taxon>
        <taxon>Micrococcales</taxon>
        <taxon>Demequinaceae</taxon>
        <taxon>Demequina</taxon>
    </lineage>
</organism>
<protein>
    <recommendedName>
        <fullName evidence="7">CopC domain-containing protein</fullName>
    </recommendedName>
</protein>
<dbReference type="EMBL" id="JACBZO010000001">
    <property type="protein sequence ID" value="NYI41022.1"/>
    <property type="molecule type" value="Genomic_DNA"/>
</dbReference>
<keyword evidence="6" id="KW-0812">Transmembrane</keyword>
<feature type="transmembrane region" description="Helical" evidence="6">
    <location>
        <begin position="179"/>
        <end position="200"/>
    </location>
</feature>
<dbReference type="InterPro" id="IPR014755">
    <property type="entry name" value="Cu-Rt/internalin_Ig-like"/>
</dbReference>
<evidence type="ECO:0000313" key="8">
    <source>
        <dbReference type="EMBL" id="NYI41022.1"/>
    </source>
</evidence>
<evidence type="ECO:0000256" key="5">
    <source>
        <dbReference type="SAM" id="MobiDB-lite"/>
    </source>
</evidence>
<dbReference type="InterPro" id="IPR032694">
    <property type="entry name" value="CopC/D"/>
</dbReference>
<feature type="domain" description="CopC" evidence="7">
    <location>
        <begin position="28"/>
        <end position="117"/>
    </location>
</feature>
<keyword evidence="4" id="KW-0186">Copper</keyword>
<accession>A0A7Y9Z902</accession>
<comment type="subcellular location">
    <subcellularLocation>
        <location evidence="1">Cell envelope</location>
    </subcellularLocation>
</comment>
<dbReference type="InterPro" id="IPR007348">
    <property type="entry name" value="CopC_dom"/>
</dbReference>
<dbReference type="GO" id="GO:0005886">
    <property type="term" value="C:plasma membrane"/>
    <property type="evidence" value="ECO:0007669"/>
    <property type="project" value="TreeGrafter"/>
</dbReference>
<reference evidence="8 9" key="1">
    <citation type="submission" date="2020-07" db="EMBL/GenBank/DDBJ databases">
        <title>Sequencing the genomes of 1000 actinobacteria strains.</title>
        <authorList>
            <person name="Klenk H.-P."/>
        </authorList>
    </citation>
    <scope>NUCLEOTIDE SEQUENCE [LARGE SCALE GENOMIC DNA]</scope>
    <source>
        <strain evidence="8 9">DSM 19970</strain>
    </source>
</reference>
<keyword evidence="6" id="KW-1133">Transmembrane helix</keyword>
<dbReference type="GO" id="GO:0046688">
    <property type="term" value="P:response to copper ion"/>
    <property type="evidence" value="ECO:0007669"/>
    <property type="project" value="InterPro"/>
</dbReference>
<dbReference type="GO" id="GO:0030313">
    <property type="term" value="C:cell envelope"/>
    <property type="evidence" value="ECO:0007669"/>
    <property type="project" value="UniProtKB-SubCell"/>
</dbReference>
<evidence type="ECO:0000313" key="9">
    <source>
        <dbReference type="Proteomes" id="UP000547973"/>
    </source>
</evidence>
<dbReference type="GO" id="GO:0005507">
    <property type="term" value="F:copper ion binding"/>
    <property type="evidence" value="ECO:0007669"/>
    <property type="project" value="InterPro"/>
</dbReference>
<evidence type="ECO:0000256" key="6">
    <source>
        <dbReference type="SAM" id="Phobius"/>
    </source>
</evidence>
<dbReference type="RefSeq" id="WP_062075276.1">
    <property type="nucleotide sequence ID" value="NZ_BBRC01000007.1"/>
</dbReference>
<dbReference type="PANTHER" id="PTHR34820:SF4">
    <property type="entry name" value="INNER MEMBRANE PROTEIN YEBZ"/>
    <property type="match status" value="1"/>
</dbReference>
<evidence type="ECO:0000256" key="3">
    <source>
        <dbReference type="ARBA" id="ARBA00022729"/>
    </source>
</evidence>
<keyword evidence="9" id="KW-1185">Reference proteome</keyword>
<dbReference type="Proteomes" id="UP000547973">
    <property type="component" value="Unassembled WGS sequence"/>
</dbReference>
<evidence type="ECO:0000256" key="2">
    <source>
        <dbReference type="ARBA" id="ARBA00022723"/>
    </source>
</evidence>
<gene>
    <name evidence="8" type="ORF">BKA03_001141</name>
</gene>
<dbReference type="SUPFAM" id="SSF81296">
    <property type="entry name" value="E set domains"/>
    <property type="match status" value="1"/>
</dbReference>
<name>A0A7Y9Z902_9MICO</name>
<dbReference type="GO" id="GO:0006825">
    <property type="term" value="P:copper ion transport"/>
    <property type="evidence" value="ECO:0007669"/>
    <property type="project" value="InterPro"/>
</dbReference>
<comment type="caution">
    <text evidence="8">The sequence shown here is derived from an EMBL/GenBank/DDBJ whole genome shotgun (WGS) entry which is preliminary data.</text>
</comment>
<sequence>MRRLFALPVVLVAGLLVTIGLAVPASAHTSLVGIDPAEGSTVAAGDAITLSFSEALLTIGAEVTVTDSAGVATKLEVTFPTTTSAQVVLPAVAGGNLTAAWRVVAGDGHPVEGTLAYVADAPVKTSPPSSVSSSPNPTASAGGGTSPAASAPPGSETLSSATPSAAPPASTGGSSGANVAALMLVFGGALLAAIIAIIAAKRRR</sequence>
<dbReference type="InterPro" id="IPR014756">
    <property type="entry name" value="Ig_E-set"/>
</dbReference>
<keyword evidence="6" id="KW-0472">Membrane</keyword>
<dbReference type="Pfam" id="PF04234">
    <property type="entry name" value="CopC"/>
    <property type="match status" value="1"/>
</dbReference>
<evidence type="ECO:0000256" key="1">
    <source>
        <dbReference type="ARBA" id="ARBA00004196"/>
    </source>
</evidence>
<keyword evidence="2" id="KW-0479">Metal-binding</keyword>
<dbReference type="GO" id="GO:0042597">
    <property type="term" value="C:periplasmic space"/>
    <property type="evidence" value="ECO:0007669"/>
    <property type="project" value="InterPro"/>
</dbReference>
<keyword evidence="3" id="KW-0732">Signal</keyword>
<feature type="compositionally biased region" description="Low complexity" evidence="5">
    <location>
        <begin position="124"/>
        <end position="172"/>
    </location>
</feature>
<feature type="region of interest" description="Disordered" evidence="5">
    <location>
        <begin position="124"/>
        <end position="173"/>
    </location>
</feature>
<dbReference type="Gene3D" id="2.60.40.1220">
    <property type="match status" value="1"/>
</dbReference>